<dbReference type="AlphaFoldDB" id="B9T8G3"/>
<dbReference type="Proteomes" id="UP000008311">
    <property type="component" value="Unassembled WGS sequence"/>
</dbReference>
<reference evidence="3" key="1">
    <citation type="journal article" date="2010" name="Nat. Biotechnol.">
        <title>Draft genome sequence of the oilseed species Ricinus communis.</title>
        <authorList>
            <person name="Chan A.P."/>
            <person name="Crabtree J."/>
            <person name="Zhao Q."/>
            <person name="Lorenzi H."/>
            <person name="Orvis J."/>
            <person name="Puiu D."/>
            <person name="Melake-Berhan A."/>
            <person name="Jones K.M."/>
            <person name="Redman J."/>
            <person name="Chen G."/>
            <person name="Cahoon E.B."/>
            <person name="Gedil M."/>
            <person name="Stanke M."/>
            <person name="Haas B.J."/>
            <person name="Wortman J.R."/>
            <person name="Fraser-Liggett C.M."/>
            <person name="Ravel J."/>
            <person name="Rabinowicz P.D."/>
        </authorList>
    </citation>
    <scope>NUCLEOTIDE SEQUENCE [LARGE SCALE GENOMIC DNA]</scope>
    <source>
        <strain evidence="3">cv. Hale</strain>
    </source>
</reference>
<dbReference type="STRING" id="3988.B9T8G3"/>
<dbReference type="InParanoid" id="B9T8G3"/>
<proteinExistence type="predicted"/>
<gene>
    <name evidence="2" type="ORF">RCOM_0252660</name>
</gene>
<organism evidence="2 3">
    <name type="scientific">Ricinus communis</name>
    <name type="common">Castor bean</name>
    <dbReference type="NCBI Taxonomy" id="3988"/>
    <lineage>
        <taxon>Eukaryota</taxon>
        <taxon>Viridiplantae</taxon>
        <taxon>Streptophyta</taxon>
        <taxon>Embryophyta</taxon>
        <taxon>Tracheophyta</taxon>
        <taxon>Spermatophyta</taxon>
        <taxon>Magnoliopsida</taxon>
        <taxon>eudicotyledons</taxon>
        <taxon>Gunneridae</taxon>
        <taxon>Pentapetalae</taxon>
        <taxon>rosids</taxon>
        <taxon>fabids</taxon>
        <taxon>Malpighiales</taxon>
        <taxon>Euphorbiaceae</taxon>
        <taxon>Acalyphoideae</taxon>
        <taxon>Acalypheae</taxon>
        <taxon>Ricinus</taxon>
    </lineage>
</organism>
<feature type="region of interest" description="Disordered" evidence="1">
    <location>
        <begin position="167"/>
        <end position="210"/>
    </location>
</feature>
<evidence type="ECO:0000313" key="2">
    <source>
        <dbReference type="EMBL" id="EEF27852.1"/>
    </source>
</evidence>
<evidence type="ECO:0000313" key="3">
    <source>
        <dbReference type="Proteomes" id="UP000008311"/>
    </source>
</evidence>
<dbReference type="EMBL" id="EQ975037">
    <property type="protein sequence ID" value="EEF27852.1"/>
    <property type="molecule type" value="Genomic_DNA"/>
</dbReference>
<name>B9T8G3_RICCO</name>
<keyword evidence="3" id="KW-1185">Reference proteome</keyword>
<protein>
    <submittedName>
        <fullName evidence="2">Uncharacterized protein</fullName>
    </submittedName>
</protein>
<sequence length="343" mass="38239">MNLMLPVLLDREENGLLAHSFSIACYVEMNSAFAGSSTKQKPNTKNGECSSGKAYLVFDDEHRAPSRRPATSNNYGFMDHIEKQLDLHKSGSQMQKVMEVDYSLEKYEDLFTQQFGNLSTSCKVKRSKLSVGRRYSARFTVRWDYPGDCKKLFDTPAHEVSKTLKYGGKATPCTTSGNPELQNLEEEQETSSSKQEVKNSIQNPSHALPQGESTKCVLEEHFLNISLKEAMDQKEQISEGSNLQERTITCMEALLQLDAAAQNVLNLFTELGTLVSKEEISNGSGAKLYDEADKLLPSIAGKLNAVAKLVQCRNDSKFSSMVQVSGFEPRLETFAENLSERVM</sequence>
<accession>B9T8G3</accession>
<evidence type="ECO:0000256" key="1">
    <source>
        <dbReference type="SAM" id="MobiDB-lite"/>
    </source>
</evidence>
<dbReference type="eggNOG" id="KOG1408">
    <property type="taxonomic scope" value="Eukaryota"/>
</dbReference>